<dbReference type="InterPro" id="IPR050469">
    <property type="entry name" value="Diguanylate_Cyclase"/>
</dbReference>
<sequence length="352" mass="40228">MKTLQPVITYRHSSLEDADNTLNTILDLIVEGTWDWNSNTGEVLRSPGWYRMLGYEVGTFKKDVFTWENVIHPEDYARVMRNFELYTGGQIDEYCIEYRCKKADGSYLWITDRALTVARDPDGHVARIVGAHQDIHARKVAQMELIEQNRLLKAGNVTLEKRLRKKAEELEKRNAELQDNIAQIEHISNTDPLTGIANRKKFEEELSKEKSRADRYHHSLSLAIFDIDHFKQVNDTRGHKAGDGVLQNLTALVAAHIRDIDVFARWGGEEFVLIFPDVPLDGALSVANKLRQLVSEQEMIPGLRLTCSFGVTEYQQGDSIEQLFARIDNALYMAKNSGRNRVELLAPDHHKA</sequence>
<keyword evidence="3" id="KW-0175">Coiled coil</keyword>
<dbReference type="SUPFAM" id="SSF55073">
    <property type="entry name" value="Nucleotide cyclase"/>
    <property type="match status" value="1"/>
</dbReference>
<name>A0ABP3TF50_9GAMM</name>
<dbReference type="RefSeq" id="WP_343806741.1">
    <property type="nucleotide sequence ID" value="NZ_BAAAET010000003.1"/>
</dbReference>
<protein>
    <recommendedName>
        <fullName evidence="1">diguanylate cyclase</fullName>
        <ecNumber evidence="1">2.7.7.65</ecNumber>
    </recommendedName>
</protein>
<dbReference type="InterPro" id="IPR000160">
    <property type="entry name" value="GGDEF_dom"/>
</dbReference>
<dbReference type="PANTHER" id="PTHR45138:SF9">
    <property type="entry name" value="DIGUANYLATE CYCLASE DGCM-RELATED"/>
    <property type="match status" value="1"/>
</dbReference>
<dbReference type="NCBIfam" id="TIGR00254">
    <property type="entry name" value="GGDEF"/>
    <property type="match status" value="1"/>
</dbReference>
<dbReference type="Gene3D" id="3.30.70.270">
    <property type="match status" value="1"/>
</dbReference>
<dbReference type="CDD" id="cd01949">
    <property type="entry name" value="GGDEF"/>
    <property type="match status" value="1"/>
</dbReference>
<proteinExistence type="predicted"/>
<dbReference type="Pfam" id="PF08447">
    <property type="entry name" value="PAS_3"/>
    <property type="match status" value="1"/>
</dbReference>
<comment type="catalytic activity">
    <reaction evidence="2">
        <text>2 GTP = 3',3'-c-di-GMP + 2 diphosphate</text>
        <dbReference type="Rhea" id="RHEA:24898"/>
        <dbReference type="ChEBI" id="CHEBI:33019"/>
        <dbReference type="ChEBI" id="CHEBI:37565"/>
        <dbReference type="ChEBI" id="CHEBI:58805"/>
        <dbReference type="EC" id="2.7.7.65"/>
    </reaction>
</comment>
<dbReference type="PANTHER" id="PTHR45138">
    <property type="entry name" value="REGULATORY COMPONENTS OF SENSORY TRANSDUCTION SYSTEM"/>
    <property type="match status" value="1"/>
</dbReference>
<evidence type="ECO:0000256" key="3">
    <source>
        <dbReference type="SAM" id="Coils"/>
    </source>
</evidence>
<feature type="coiled-coil region" evidence="3">
    <location>
        <begin position="156"/>
        <end position="187"/>
    </location>
</feature>
<gene>
    <name evidence="6" type="ORF">GCM10009104_26550</name>
</gene>
<evidence type="ECO:0000259" key="5">
    <source>
        <dbReference type="PROSITE" id="PS50887"/>
    </source>
</evidence>
<evidence type="ECO:0000256" key="1">
    <source>
        <dbReference type="ARBA" id="ARBA00012528"/>
    </source>
</evidence>
<dbReference type="SMART" id="SM00086">
    <property type="entry name" value="PAC"/>
    <property type="match status" value="1"/>
</dbReference>
<keyword evidence="7" id="KW-1185">Reference proteome</keyword>
<dbReference type="EMBL" id="BAAAET010000003">
    <property type="protein sequence ID" value="GAA0697079.1"/>
    <property type="molecule type" value="Genomic_DNA"/>
</dbReference>
<dbReference type="InterPro" id="IPR000014">
    <property type="entry name" value="PAS"/>
</dbReference>
<accession>A0ABP3TF50</accession>
<dbReference type="PROSITE" id="PS50887">
    <property type="entry name" value="GGDEF"/>
    <property type="match status" value="1"/>
</dbReference>
<dbReference type="Pfam" id="PF00990">
    <property type="entry name" value="GGDEF"/>
    <property type="match status" value="1"/>
</dbReference>
<dbReference type="PROSITE" id="PS50113">
    <property type="entry name" value="PAC"/>
    <property type="match status" value="1"/>
</dbReference>
<dbReference type="SMART" id="SM00267">
    <property type="entry name" value="GGDEF"/>
    <property type="match status" value="1"/>
</dbReference>
<evidence type="ECO:0000313" key="6">
    <source>
        <dbReference type="EMBL" id="GAA0697079.1"/>
    </source>
</evidence>
<dbReference type="Proteomes" id="UP001499915">
    <property type="component" value="Unassembled WGS sequence"/>
</dbReference>
<dbReference type="InterPro" id="IPR029787">
    <property type="entry name" value="Nucleotide_cyclase"/>
</dbReference>
<dbReference type="InterPro" id="IPR001610">
    <property type="entry name" value="PAC"/>
</dbReference>
<dbReference type="InterPro" id="IPR043128">
    <property type="entry name" value="Rev_trsase/Diguanyl_cyclase"/>
</dbReference>
<evidence type="ECO:0000259" key="4">
    <source>
        <dbReference type="PROSITE" id="PS50113"/>
    </source>
</evidence>
<comment type="caution">
    <text evidence="6">The sequence shown here is derived from an EMBL/GenBank/DDBJ whole genome shotgun (WGS) entry which is preliminary data.</text>
</comment>
<dbReference type="Gene3D" id="3.30.450.20">
    <property type="entry name" value="PAS domain"/>
    <property type="match status" value="1"/>
</dbReference>
<evidence type="ECO:0000313" key="7">
    <source>
        <dbReference type="Proteomes" id="UP001499915"/>
    </source>
</evidence>
<reference evidence="7" key="1">
    <citation type="journal article" date="2019" name="Int. J. Syst. Evol. Microbiol.">
        <title>The Global Catalogue of Microorganisms (GCM) 10K type strain sequencing project: providing services to taxonomists for standard genome sequencing and annotation.</title>
        <authorList>
            <consortium name="The Broad Institute Genomics Platform"/>
            <consortium name="The Broad Institute Genome Sequencing Center for Infectious Disease"/>
            <person name="Wu L."/>
            <person name="Ma J."/>
        </authorList>
    </citation>
    <scope>NUCLEOTIDE SEQUENCE [LARGE SCALE GENOMIC DNA]</scope>
    <source>
        <strain evidence="7">JCM 15134</strain>
    </source>
</reference>
<dbReference type="InterPro" id="IPR035965">
    <property type="entry name" value="PAS-like_dom_sf"/>
</dbReference>
<dbReference type="InterPro" id="IPR000700">
    <property type="entry name" value="PAS-assoc_C"/>
</dbReference>
<dbReference type="EC" id="2.7.7.65" evidence="1"/>
<dbReference type="CDD" id="cd00130">
    <property type="entry name" value="PAS"/>
    <property type="match status" value="1"/>
</dbReference>
<evidence type="ECO:0000256" key="2">
    <source>
        <dbReference type="ARBA" id="ARBA00034247"/>
    </source>
</evidence>
<dbReference type="InterPro" id="IPR013655">
    <property type="entry name" value="PAS_fold_3"/>
</dbReference>
<feature type="domain" description="PAC" evidence="4">
    <location>
        <begin position="94"/>
        <end position="147"/>
    </location>
</feature>
<organism evidence="6 7">
    <name type="scientific">Marinobacterium maritimum</name>
    <dbReference type="NCBI Taxonomy" id="500162"/>
    <lineage>
        <taxon>Bacteria</taxon>
        <taxon>Pseudomonadati</taxon>
        <taxon>Pseudomonadota</taxon>
        <taxon>Gammaproteobacteria</taxon>
        <taxon>Oceanospirillales</taxon>
        <taxon>Oceanospirillaceae</taxon>
        <taxon>Marinobacterium</taxon>
    </lineage>
</organism>
<feature type="domain" description="GGDEF" evidence="5">
    <location>
        <begin position="218"/>
        <end position="347"/>
    </location>
</feature>
<dbReference type="NCBIfam" id="TIGR00229">
    <property type="entry name" value="sensory_box"/>
    <property type="match status" value="1"/>
</dbReference>
<dbReference type="SUPFAM" id="SSF55785">
    <property type="entry name" value="PYP-like sensor domain (PAS domain)"/>
    <property type="match status" value="1"/>
</dbReference>